<gene>
    <name evidence="5" type="ORF">AYI68_g405</name>
</gene>
<name>A0A1R0H8J4_9FUNG</name>
<keyword evidence="2" id="KW-0547">Nucleotide-binding</keyword>
<feature type="compositionally biased region" description="Basic and acidic residues" evidence="4">
    <location>
        <begin position="397"/>
        <end position="413"/>
    </location>
</feature>
<dbReference type="GO" id="GO:0005524">
    <property type="term" value="F:ATP binding"/>
    <property type="evidence" value="ECO:0007669"/>
    <property type="project" value="UniProtKB-KW"/>
</dbReference>
<dbReference type="Gene3D" id="3.40.50.300">
    <property type="entry name" value="P-loop containing nucleotide triphosphate hydrolases"/>
    <property type="match status" value="1"/>
</dbReference>
<dbReference type="AlphaFoldDB" id="A0A1R0H8J4"/>
<protein>
    <submittedName>
        <fullName evidence="5">Lactation elevated protein 1</fullName>
    </submittedName>
</protein>
<evidence type="ECO:0000313" key="5">
    <source>
        <dbReference type="EMBL" id="OLY85408.1"/>
    </source>
</evidence>
<reference evidence="5 6" key="1">
    <citation type="journal article" date="2016" name="Mol. Biol. Evol.">
        <title>Genome-Wide Survey of Gut Fungi (Harpellales) Reveals the First Horizontally Transferred Ubiquitin Gene from a Mosquito Host.</title>
        <authorList>
            <person name="Wang Y."/>
            <person name="White M.M."/>
            <person name="Kvist S."/>
            <person name="Moncalvo J.M."/>
        </authorList>
    </citation>
    <scope>NUCLEOTIDE SEQUENCE [LARGE SCALE GENOMIC DNA]</scope>
    <source>
        <strain evidence="5 6">ALG-7-W6</strain>
    </source>
</reference>
<dbReference type="Pfam" id="PF03969">
    <property type="entry name" value="AFG1_ATPase"/>
    <property type="match status" value="2"/>
</dbReference>
<feature type="compositionally biased region" description="Polar residues" evidence="4">
    <location>
        <begin position="357"/>
        <end position="391"/>
    </location>
</feature>
<dbReference type="InterPro" id="IPR005654">
    <property type="entry name" value="ATPase_AFG1-like"/>
</dbReference>
<dbReference type="InterPro" id="IPR027417">
    <property type="entry name" value="P-loop_NTPase"/>
</dbReference>
<evidence type="ECO:0000313" key="6">
    <source>
        <dbReference type="Proteomes" id="UP000187455"/>
    </source>
</evidence>
<organism evidence="5 6">
    <name type="scientific">Smittium mucronatum</name>
    <dbReference type="NCBI Taxonomy" id="133383"/>
    <lineage>
        <taxon>Eukaryota</taxon>
        <taxon>Fungi</taxon>
        <taxon>Fungi incertae sedis</taxon>
        <taxon>Zoopagomycota</taxon>
        <taxon>Kickxellomycotina</taxon>
        <taxon>Harpellomycetes</taxon>
        <taxon>Harpellales</taxon>
        <taxon>Legeriomycetaceae</taxon>
        <taxon>Smittium</taxon>
    </lineage>
</organism>
<comment type="caution">
    <text evidence="5">The sequence shown here is derived from an EMBL/GenBank/DDBJ whole genome shotgun (WGS) entry which is preliminary data.</text>
</comment>
<evidence type="ECO:0000256" key="3">
    <source>
        <dbReference type="ARBA" id="ARBA00022840"/>
    </source>
</evidence>
<accession>A0A1R0H8J4</accession>
<dbReference type="PANTHER" id="PTHR12169">
    <property type="entry name" value="ATPASE N2B"/>
    <property type="match status" value="1"/>
</dbReference>
<feature type="compositionally biased region" description="Basic and acidic residues" evidence="4">
    <location>
        <begin position="424"/>
        <end position="436"/>
    </location>
</feature>
<comment type="similarity">
    <text evidence="1">Belongs to the AFG1 ATPase family.</text>
</comment>
<dbReference type="PANTHER" id="PTHR12169:SF6">
    <property type="entry name" value="AFG1-LIKE ATPASE"/>
    <property type="match status" value="1"/>
</dbReference>
<dbReference type="SUPFAM" id="SSF52540">
    <property type="entry name" value="P-loop containing nucleoside triphosphate hydrolases"/>
    <property type="match status" value="1"/>
</dbReference>
<dbReference type="EMBL" id="LSSL01000117">
    <property type="protein sequence ID" value="OLY85408.1"/>
    <property type="molecule type" value="Genomic_DNA"/>
</dbReference>
<sequence length="479" mass="53815">MLNSSSRSAARLGRSYHVKPVHRHMAVVSNHTTRSFFSNSNLKKSPESVAVDPDYSSMMKLYNDSVHSHKIRSDPNQIEIITRYGGVGTGKTMIMDMFFNSLETKNKLRVHFHSFMQKVHSRIQEIRVENEKNGLKGGSPISTIAKSISSRASVICFDEFQVVDIADAMILRQLLTELINNDVVFVFTSNRIPDERNAADIYLNAPKEKTDLIFESICSLDGSIPVYNREIKFLGRKFVVSQSSGKVAYVSFHDLCQNPLSAADYLEIVKNFDLIIVSDVPQMNVLYREQARRFITFIDTMYESSAILVMSTKVEFENLFNVSSLKEISPDSLESEISETSISVKGRSPILARAPPSETSSASNQDVTGVDSSNSSPASRPNIYLSQLPEQDSSSVSDKKPSSELSETREVNKPQDLNPSKSNGESKNDKEEKDESLYTGEEELFAFDRTISRLVEMRSIDYLQKSASPQILKYLVNMK</sequence>
<keyword evidence="6" id="KW-1185">Reference proteome</keyword>
<evidence type="ECO:0000256" key="4">
    <source>
        <dbReference type="SAM" id="MobiDB-lite"/>
    </source>
</evidence>
<feature type="region of interest" description="Disordered" evidence="4">
    <location>
        <begin position="347"/>
        <end position="437"/>
    </location>
</feature>
<dbReference type="GO" id="GO:0016887">
    <property type="term" value="F:ATP hydrolysis activity"/>
    <property type="evidence" value="ECO:0007669"/>
    <property type="project" value="InterPro"/>
</dbReference>
<evidence type="ECO:0000256" key="2">
    <source>
        <dbReference type="ARBA" id="ARBA00022741"/>
    </source>
</evidence>
<keyword evidence="3" id="KW-0067">ATP-binding</keyword>
<dbReference type="Proteomes" id="UP000187455">
    <property type="component" value="Unassembled WGS sequence"/>
</dbReference>
<dbReference type="OrthoDB" id="548867at2759"/>
<evidence type="ECO:0000256" key="1">
    <source>
        <dbReference type="ARBA" id="ARBA00010322"/>
    </source>
</evidence>
<proteinExistence type="inferred from homology"/>
<dbReference type="NCBIfam" id="NF040713">
    <property type="entry name" value="ZapE"/>
    <property type="match status" value="1"/>
</dbReference>
<dbReference type="GO" id="GO:0005739">
    <property type="term" value="C:mitochondrion"/>
    <property type="evidence" value="ECO:0007669"/>
    <property type="project" value="TreeGrafter"/>
</dbReference>